<accession>A0A915JCQ1</accession>
<proteinExistence type="predicted"/>
<keyword evidence="1" id="KW-1185">Reference proteome</keyword>
<dbReference type="WBParaSite" id="nRc.2.0.1.t24288-RA">
    <property type="protein sequence ID" value="nRc.2.0.1.t24288-RA"/>
    <property type="gene ID" value="nRc.2.0.1.g24288"/>
</dbReference>
<reference evidence="2" key="1">
    <citation type="submission" date="2022-11" db="UniProtKB">
        <authorList>
            <consortium name="WormBaseParasite"/>
        </authorList>
    </citation>
    <scope>IDENTIFICATION</scope>
</reference>
<dbReference type="Proteomes" id="UP000887565">
    <property type="component" value="Unplaced"/>
</dbReference>
<organism evidence="1 2">
    <name type="scientific">Romanomermis culicivorax</name>
    <name type="common">Nematode worm</name>
    <dbReference type="NCBI Taxonomy" id="13658"/>
    <lineage>
        <taxon>Eukaryota</taxon>
        <taxon>Metazoa</taxon>
        <taxon>Ecdysozoa</taxon>
        <taxon>Nematoda</taxon>
        <taxon>Enoplea</taxon>
        <taxon>Dorylaimia</taxon>
        <taxon>Mermithida</taxon>
        <taxon>Mermithoidea</taxon>
        <taxon>Mermithidae</taxon>
        <taxon>Romanomermis</taxon>
    </lineage>
</organism>
<name>A0A915JCQ1_ROMCU</name>
<sequence length="68" mass="7680">MEKSETIDSVTTRFVKHFTLSNYGRYGGQKGALDVVATIIQRMVDGRLNVNYTKLNSAFTCKYNNTLV</sequence>
<evidence type="ECO:0000313" key="1">
    <source>
        <dbReference type="Proteomes" id="UP000887565"/>
    </source>
</evidence>
<dbReference type="AlphaFoldDB" id="A0A915JCQ1"/>
<protein>
    <submittedName>
        <fullName evidence="2">Uncharacterized protein</fullName>
    </submittedName>
</protein>
<evidence type="ECO:0000313" key="2">
    <source>
        <dbReference type="WBParaSite" id="nRc.2.0.1.t24288-RA"/>
    </source>
</evidence>